<dbReference type="EMBL" id="JACRTG010000018">
    <property type="protein sequence ID" value="MBC8588165.1"/>
    <property type="molecule type" value="Genomic_DNA"/>
</dbReference>
<dbReference type="PRINTS" id="PR00069">
    <property type="entry name" value="ALDKETRDTASE"/>
</dbReference>
<evidence type="ECO:0000313" key="6">
    <source>
        <dbReference type="Proteomes" id="UP000601171"/>
    </source>
</evidence>
<dbReference type="PANTHER" id="PTHR43312">
    <property type="entry name" value="D-THREO-ALDOSE 1-DEHYDROGENASE"/>
    <property type="match status" value="1"/>
</dbReference>
<sequence length="374" mass="43210">MQYRYITKDKLKVSQLGFGTMRFPIINNDSSLIDEDKTKEMFDYAIENGVNYIDTAYNYHQGKSETFIGKYLKNGLREKVYLTTKLPVWLVETYDDFERLLDEQLEKLQTDYIDFYLLHSLHEKPWRKIADLNVFKFLKEAKEKGKIKYVGFSFHDEFSLFKGIVDSFDWDICQIQLNYLDRDYQAGLKGLSYAKEKDISVVIMEPIKGGKLADPPNDILKIWDANEIKRSPAEWALRWLYNLDDISIVLSGMSTMEQVMENIETASTATSLTHKETKLIDKVTAVYKDKVKVGCTGCEYCLPCPSNVSIPNIFALYNDMFVYGTVNESKESYKKLIELEKAVNNCVECGACEDICPQHLNVIELLKEAEKAMI</sequence>
<dbReference type="Pfam" id="PF00248">
    <property type="entry name" value="Aldo_ket_red"/>
    <property type="match status" value="1"/>
</dbReference>
<name>A0A926IKD0_9FIRM</name>
<dbReference type="PROSITE" id="PS00198">
    <property type="entry name" value="4FE4S_FER_1"/>
    <property type="match status" value="1"/>
</dbReference>
<dbReference type="InterPro" id="IPR036812">
    <property type="entry name" value="NAD(P)_OxRdtase_dom_sf"/>
</dbReference>
<keyword evidence="6" id="KW-1185">Reference proteome</keyword>
<evidence type="ECO:0000256" key="3">
    <source>
        <dbReference type="ARBA" id="ARBA00023014"/>
    </source>
</evidence>
<evidence type="ECO:0000256" key="1">
    <source>
        <dbReference type="ARBA" id="ARBA00022723"/>
    </source>
</evidence>
<reference evidence="5" key="1">
    <citation type="submission" date="2020-08" db="EMBL/GenBank/DDBJ databases">
        <title>Genome public.</title>
        <authorList>
            <person name="Liu C."/>
            <person name="Sun Q."/>
        </authorList>
    </citation>
    <scope>NUCLEOTIDE SEQUENCE</scope>
    <source>
        <strain evidence="5">BX21</strain>
    </source>
</reference>
<dbReference type="GO" id="GO:0051536">
    <property type="term" value="F:iron-sulfur cluster binding"/>
    <property type="evidence" value="ECO:0007669"/>
    <property type="project" value="UniProtKB-KW"/>
</dbReference>
<protein>
    <submittedName>
        <fullName evidence="5">Aldo/keto reductase</fullName>
    </submittedName>
</protein>
<dbReference type="Gene3D" id="3.20.20.100">
    <property type="entry name" value="NADP-dependent oxidoreductase domain"/>
    <property type="match status" value="1"/>
</dbReference>
<evidence type="ECO:0000256" key="2">
    <source>
        <dbReference type="ARBA" id="ARBA00023004"/>
    </source>
</evidence>
<dbReference type="GO" id="GO:0046872">
    <property type="term" value="F:metal ion binding"/>
    <property type="evidence" value="ECO:0007669"/>
    <property type="project" value="UniProtKB-KW"/>
</dbReference>
<dbReference type="AlphaFoldDB" id="A0A926IKD0"/>
<dbReference type="PROSITE" id="PS51379">
    <property type="entry name" value="4FE4S_FER_2"/>
    <property type="match status" value="1"/>
</dbReference>
<accession>A0A926IKD0</accession>
<keyword evidence="1" id="KW-0479">Metal-binding</keyword>
<comment type="caution">
    <text evidence="5">The sequence shown here is derived from an EMBL/GenBank/DDBJ whole genome shotgun (WGS) entry which is preliminary data.</text>
</comment>
<gene>
    <name evidence="5" type="ORF">H8707_07925</name>
</gene>
<dbReference type="InterPro" id="IPR053135">
    <property type="entry name" value="AKR2_Oxidoreductase"/>
</dbReference>
<dbReference type="CDD" id="cd19096">
    <property type="entry name" value="AKR_Fe-S_oxidoreductase"/>
    <property type="match status" value="1"/>
</dbReference>
<dbReference type="PANTHER" id="PTHR43312:SF2">
    <property type="entry name" value="OXIDOREDUCTASE"/>
    <property type="match status" value="1"/>
</dbReference>
<dbReference type="GO" id="GO:0016491">
    <property type="term" value="F:oxidoreductase activity"/>
    <property type="evidence" value="ECO:0007669"/>
    <property type="project" value="InterPro"/>
</dbReference>
<proteinExistence type="predicted"/>
<dbReference type="Proteomes" id="UP000601171">
    <property type="component" value="Unassembled WGS sequence"/>
</dbReference>
<keyword evidence="2" id="KW-0408">Iron</keyword>
<dbReference type="SUPFAM" id="SSF51430">
    <property type="entry name" value="NAD(P)-linked oxidoreductase"/>
    <property type="match status" value="1"/>
</dbReference>
<dbReference type="RefSeq" id="WP_262429617.1">
    <property type="nucleotide sequence ID" value="NZ_JACRTG010000018.1"/>
</dbReference>
<evidence type="ECO:0000313" key="5">
    <source>
        <dbReference type="EMBL" id="MBC8588165.1"/>
    </source>
</evidence>
<dbReference type="InterPro" id="IPR023210">
    <property type="entry name" value="NADP_OxRdtase_dom"/>
</dbReference>
<dbReference type="InterPro" id="IPR017896">
    <property type="entry name" value="4Fe4S_Fe-S-bd"/>
</dbReference>
<dbReference type="InterPro" id="IPR020471">
    <property type="entry name" value="AKR"/>
</dbReference>
<keyword evidence="3" id="KW-0411">Iron-sulfur</keyword>
<organism evidence="5 6">
    <name type="scientific">Paratissierella segnis</name>
    <dbReference type="NCBI Taxonomy" id="2763679"/>
    <lineage>
        <taxon>Bacteria</taxon>
        <taxon>Bacillati</taxon>
        <taxon>Bacillota</taxon>
        <taxon>Tissierellia</taxon>
        <taxon>Tissierellales</taxon>
        <taxon>Tissierellaceae</taxon>
        <taxon>Paratissierella</taxon>
    </lineage>
</organism>
<feature type="domain" description="4Fe-4S ferredoxin-type" evidence="4">
    <location>
        <begin position="335"/>
        <end position="368"/>
    </location>
</feature>
<dbReference type="InterPro" id="IPR017900">
    <property type="entry name" value="4Fe4S_Fe_S_CS"/>
</dbReference>
<dbReference type="Pfam" id="PF13534">
    <property type="entry name" value="Fer4_17"/>
    <property type="match status" value="1"/>
</dbReference>
<evidence type="ECO:0000259" key="4">
    <source>
        <dbReference type="PROSITE" id="PS51379"/>
    </source>
</evidence>